<evidence type="ECO:0000256" key="1">
    <source>
        <dbReference type="SAM" id="SignalP"/>
    </source>
</evidence>
<evidence type="ECO:0000313" key="3">
    <source>
        <dbReference type="Proteomes" id="UP000235826"/>
    </source>
</evidence>
<accession>A0A2K9PMY8</accession>
<dbReference type="OrthoDB" id="1411364at2"/>
<organism evidence="2 3">
    <name type="scientific">Flavivirga eckloniae</name>
    <dbReference type="NCBI Taxonomy" id="1803846"/>
    <lineage>
        <taxon>Bacteria</taxon>
        <taxon>Pseudomonadati</taxon>
        <taxon>Bacteroidota</taxon>
        <taxon>Flavobacteriia</taxon>
        <taxon>Flavobacteriales</taxon>
        <taxon>Flavobacteriaceae</taxon>
        <taxon>Flavivirga</taxon>
    </lineage>
</organism>
<gene>
    <name evidence="2" type="ORF">C1H87_06750</name>
</gene>
<dbReference type="AlphaFoldDB" id="A0A2K9PMY8"/>
<reference evidence="2 3" key="1">
    <citation type="submission" date="2018-01" db="EMBL/GenBank/DDBJ databases">
        <title>Complete genome sequence of Flavivirga eckloniae ECD14 isolated from seaweed Ecklonia cava.</title>
        <authorList>
            <person name="Lee J.H."/>
            <person name="Baik K.S."/>
            <person name="Seong C.N."/>
        </authorList>
    </citation>
    <scope>NUCLEOTIDE SEQUENCE [LARGE SCALE GENOMIC DNA]</scope>
    <source>
        <strain evidence="2 3">ECD14</strain>
    </source>
</reference>
<keyword evidence="3" id="KW-1185">Reference proteome</keyword>
<keyword evidence="1" id="KW-0732">Signal</keyword>
<feature type="signal peptide" evidence="1">
    <location>
        <begin position="1"/>
        <end position="23"/>
    </location>
</feature>
<evidence type="ECO:0000313" key="2">
    <source>
        <dbReference type="EMBL" id="AUP78422.1"/>
    </source>
</evidence>
<dbReference type="KEGG" id="fek:C1H87_06750"/>
<name>A0A2K9PMY8_9FLAO</name>
<proteinExistence type="predicted"/>
<sequence length="249" mass="29063">MNKTVLKTLMLFCLVIVSCKTNVQEDTIVTKCELFTIGNYKFYNPRVYEHPVIFKKGSHELLHSEYTPAWYPGYCADNLPSYFKTKEEFLKHVHSNQIKKLSAPYFEEFYNKNKDNDKGRPGIFHEGYHLLFRGTVSVKNAKSGNEYLLVAGKSYIENEEDFDKNTDFYESKVKNMFAFMLEDGVYKSVDPNLVFGTFTKEQHDQVYDILNVKTLVYASCFENVNTLRKPNFDRTSLPGWVYNKSDLDD</sequence>
<dbReference type="Proteomes" id="UP000235826">
    <property type="component" value="Chromosome"/>
</dbReference>
<protein>
    <recommendedName>
        <fullName evidence="4">Lipoprotein</fullName>
    </recommendedName>
</protein>
<feature type="chain" id="PRO_5014940668" description="Lipoprotein" evidence="1">
    <location>
        <begin position="24"/>
        <end position="249"/>
    </location>
</feature>
<dbReference type="PROSITE" id="PS51257">
    <property type="entry name" value="PROKAR_LIPOPROTEIN"/>
    <property type="match status" value="1"/>
</dbReference>
<evidence type="ECO:0008006" key="4">
    <source>
        <dbReference type="Google" id="ProtNLM"/>
    </source>
</evidence>
<dbReference type="RefSeq" id="WP_102755078.1">
    <property type="nucleotide sequence ID" value="NZ_CP025791.1"/>
</dbReference>
<dbReference type="EMBL" id="CP025791">
    <property type="protein sequence ID" value="AUP78422.1"/>
    <property type="molecule type" value="Genomic_DNA"/>
</dbReference>